<organism evidence="6 7">
    <name type="scientific">Frateuria aurantia (strain ATCC 33424 / DSM 6220 / KCTC 2777 / LMG 1558 / NBRC 3245 / NCIMB 13370)</name>
    <name type="common">Acetobacter aurantius</name>
    <dbReference type="NCBI Taxonomy" id="767434"/>
    <lineage>
        <taxon>Bacteria</taxon>
        <taxon>Pseudomonadati</taxon>
        <taxon>Pseudomonadota</taxon>
        <taxon>Gammaproteobacteria</taxon>
        <taxon>Lysobacterales</taxon>
        <taxon>Rhodanobacteraceae</taxon>
        <taxon>Frateuria</taxon>
    </lineage>
</organism>
<evidence type="ECO:0000256" key="4">
    <source>
        <dbReference type="PROSITE-ProRule" id="PRU00335"/>
    </source>
</evidence>
<evidence type="ECO:0000256" key="3">
    <source>
        <dbReference type="ARBA" id="ARBA00023163"/>
    </source>
</evidence>
<keyword evidence="3" id="KW-0804">Transcription</keyword>
<dbReference type="STRING" id="767434.Fraau_1035"/>
<dbReference type="PANTHER" id="PTHR30055">
    <property type="entry name" value="HTH-TYPE TRANSCRIPTIONAL REGULATOR RUTR"/>
    <property type="match status" value="1"/>
</dbReference>
<proteinExistence type="predicted"/>
<dbReference type="eggNOG" id="COG1309">
    <property type="taxonomic scope" value="Bacteria"/>
</dbReference>
<dbReference type="RefSeq" id="WP_014402502.1">
    <property type="nucleotide sequence ID" value="NC_017033.1"/>
</dbReference>
<dbReference type="HOGENOM" id="CLU_069356_25_2_6"/>
<dbReference type="Proteomes" id="UP000005234">
    <property type="component" value="Chromosome"/>
</dbReference>
<dbReference type="KEGG" id="fau:Fraau_1035"/>
<dbReference type="EMBL" id="CP003350">
    <property type="protein sequence ID" value="AFC85496.1"/>
    <property type="molecule type" value="Genomic_DNA"/>
</dbReference>
<accession>H8L2M9</accession>
<dbReference type="InterPro" id="IPR001647">
    <property type="entry name" value="HTH_TetR"/>
</dbReference>
<keyword evidence="1" id="KW-0805">Transcription regulation</keyword>
<dbReference type="Gene3D" id="1.10.357.10">
    <property type="entry name" value="Tetracycline Repressor, domain 2"/>
    <property type="match status" value="1"/>
</dbReference>
<dbReference type="PROSITE" id="PS50977">
    <property type="entry name" value="HTH_TETR_2"/>
    <property type="match status" value="1"/>
</dbReference>
<evidence type="ECO:0000256" key="1">
    <source>
        <dbReference type="ARBA" id="ARBA00023015"/>
    </source>
</evidence>
<dbReference type="Gene3D" id="1.10.10.60">
    <property type="entry name" value="Homeodomain-like"/>
    <property type="match status" value="1"/>
</dbReference>
<dbReference type="Pfam" id="PF16859">
    <property type="entry name" value="TetR_C_11"/>
    <property type="match status" value="1"/>
</dbReference>
<gene>
    <name evidence="6" type="ordered locus">Fraau_1035</name>
</gene>
<dbReference type="GO" id="GO:0003700">
    <property type="term" value="F:DNA-binding transcription factor activity"/>
    <property type="evidence" value="ECO:0007669"/>
    <property type="project" value="TreeGrafter"/>
</dbReference>
<dbReference type="InterPro" id="IPR050109">
    <property type="entry name" value="HTH-type_TetR-like_transc_reg"/>
</dbReference>
<keyword evidence="7" id="KW-1185">Reference proteome</keyword>
<dbReference type="InterPro" id="IPR011075">
    <property type="entry name" value="TetR_C"/>
</dbReference>
<dbReference type="AlphaFoldDB" id="H8L2M9"/>
<feature type="domain" description="HTH tetR-type" evidence="5">
    <location>
        <begin position="17"/>
        <end position="77"/>
    </location>
</feature>
<dbReference type="InterPro" id="IPR009057">
    <property type="entry name" value="Homeodomain-like_sf"/>
</dbReference>
<dbReference type="SUPFAM" id="SSF46689">
    <property type="entry name" value="Homeodomain-like"/>
    <property type="match status" value="1"/>
</dbReference>
<evidence type="ECO:0000313" key="7">
    <source>
        <dbReference type="Proteomes" id="UP000005234"/>
    </source>
</evidence>
<dbReference type="Pfam" id="PF00440">
    <property type="entry name" value="TetR_N"/>
    <property type="match status" value="1"/>
</dbReference>
<protein>
    <submittedName>
        <fullName evidence="6">Transcriptional regulator</fullName>
    </submittedName>
</protein>
<evidence type="ECO:0000259" key="5">
    <source>
        <dbReference type="PROSITE" id="PS50977"/>
    </source>
</evidence>
<dbReference type="PANTHER" id="PTHR30055:SF148">
    <property type="entry name" value="TETR-FAMILY TRANSCRIPTIONAL REGULATOR"/>
    <property type="match status" value="1"/>
</dbReference>
<name>H8L2M9_FRAAD</name>
<evidence type="ECO:0000256" key="2">
    <source>
        <dbReference type="ARBA" id="ARBA00023125"/>
    </source>
</evidence>
<dbReference type="InterPro" id="IPR036271">
    <property type="entry name" value="Tet_transcr_reg_TetR-rel_C_sf"/>
</dbReference>
<keyword evidence="2 4" id="KW-0238">DNA-binding</keyword>
<evidence type="ECO:0000313" key="6">
    <source>
        <dbReference type="EMBL" id="AFC85496.1"/>
    </source>
</evidence>
<dbReference type="SUPFAM" id="SSF48498">
    <property type="entry name" value="Tetracyclin repressor-like, C-terminal domain"/>
    <property type="match status" value="1"/>
</dbReference>
<feature type="DNA-binding region" description="H-T-H motif" evidence="4">
    <location>
        <begin position="40"/>
        <end position="59"/>
    </location>
</feature>
<sequence length="187" mass="20280">MQNQASRSAPRPGGRSARVQAAVHQAVQRLQDQAGRDGLTIPAIAAEAGVTPSTIYRRWGDLGQLLADVALEQLRPESPPEDTGSFEGDLRAWLAQYFEEMASEPGRAMLRDVLGSAGTDGQERCMHFCTAQIDALRARGLQRGEAVVATESIVDQVIAPLMYRILFAGTTPTTADIERRLAPNLPR</sequence>
<dbReference type="OrthoDB" id="9796019at2"/>
<reference evidence="6" key="1">
    <citation type="submission" date="2012-02" db="EMBL/GenBank/DDBJ databases">
        <title>The complete genome of Frateuria aurantia DSM 6220.</title>
        <authorList>
            <consortium name="US DOE Joint Genome Institute (JGI-PGF)"/>
            <person name="Lucas S."/>
            <person name="Copeland A."/>
            <person name="Lapidus A."/>
            <person name="Glavina del Rio T."/>
            <person name="Dalin E."/>
            <person name="Tice H."/>
            <person name="Bruce D."/>
            <person name="Goodwin L."/>
            <person name="Pitluck S."/>
            <person name="Peters L."/>
            <person name="Ovchinnikova G."/>
            <person name="Teshima H."/>
            <person name="Kyrpides N."/>
            <person name="Mavromatis K."/>
            <person name="Ivanova N."/>
            <person name="Brettin T."/>
            <person name="Detter J.C."/>
            <person name="Han C."/>
            <person name="Larimer F."/>
            <person name="Land M."/>
            <person name="Hauser L."/>
            <person name="Markowitz V."/>
            <person name="Cheng J.-F."/>
            <person name="Hugenholtz P."/>
            <person name="Woyke T."/>
            <person name="Wu D."/>
            <person name="Brambilla E."/>
            <person name="Klenk H.-P."/>
            <person name="Eisen J.A."/>
        </authorList>
    </citation>
    <scope>NUCLEOTIDE SEQUENCE</scope>
    <source>
        <strain evidence="6">DSM 6220</strain>
    </source>
</reference>
<dbReference type="GO" id="GO:0000976">
    <property type="term" value="F:transcription cis-regulatory region binding"/>
    <property type="evidence" value="ECO:0007669"/>
    <property type="project" value="TreeGrafter"/>
</dbReference>